<dbReference type="Proteomes" id="UP000887569">
    <property type="component" value="Unplaced"/>
</dbReference>
<evidence type="ECO:0000313" key="1">
    <source>
        <dbReference type="Proteomes" id="UP000887569"/>
    </source>
</evidence>
<protein>
    <submittedName>
        <fullName evidence="2">Uncharacterized protein</fullName>
    </submittedName>
</protein>
<sequence length="71" mass="7921">MPTLSTLHVRYSQPDTTVGHRKAQTSDGGMRLFAINHLRNPRYATLLKFSSVGSLSGCAQLLYDSTLLRRN</sequence>
<keyword evidence="1" id="KW-1185">Reference proteome</keyword>
<dbReference type="AlphaFoldDB" id="A0A915BMT6"/>
<evidence type="ECO:0000313" key="2">
    <source>
        <dbReference type="WBParaSite" id="PgR047_g058_t02"/>
    </source>
</evidence>
<name>A0A915BMT6_PARUN</name>
<proteinExistence type="predicted"/>
<dbReference type="WBParaSite" id="PgR047_g058_t02">
    <property type="protein sequence ID" value="PgR047_g058_t02"/>
    <property type="gene ID" value="PgR047_g058"/>
</dbReference>
<reference evidence="2" key="1">
    <citation type="submission" date="2022-11" db="UniProtKB">
        <authorList>
            <consortium name="WormBaseParasite"/>
        </authorList>
    </citation>
    <scope>IDENTIFICATION</scope>
</reference>
<organism evidence="1 2">
    <name type="scientific">Parascaris univalens</name>
    <name type="common">Nematode worm</name>
    <dbReference type="NCBI Taxonomy" id="6257"/>
    <lineage>
        <taxon>Eukaryota</taxon>
        <taxon>Metazoa</taxon>
        <taxon>Ecdysozoa</taxon>
        <taxon>Nematoda</taxon>
        <taxon>Chromadorea</taxon>
        <taxon>Rhabditida</taxon>
        <taxon>Spirurina</taxon>
        <taxon>Ascaridomorpha</taxon>
        <taxon>Ascaridoidea</taxon>
        <taxon>Ascarididae</taxon>
        <taxon>Parascaris</taxon>
    </lineage>
</organism>
<accession>A0A915BMT6</accession>